<dbReference type="InterPro" id="IPR023404">
    <property type="entry name" value="rSAM_horseshoe"/>
</dbReference>
<evidence type="ECO:0000259" key="7">
    <source>
        <dbReference type="PROSITE" id="PS51918"/>
    </source>
</evidence>
<keyword evidence="2" id="KW-0949">S-adenosyl-L-methionine</keyword>
<dbReference type="SUPFAM" id="SSF52242">
    <property type="entry name" value="Cobalamin (vitamin B12)-binding domain"/>
    <property type="match status" value="1"/>
</dbReference>
<dbReference type="PROSITE" id="PS51332">
    <property type="entry name" value="B12_BINDING"/>
    <property type="match status" value="1"/>
</dbReference>
<dbReference type="InterPro" id="IPR034466">
    <property type="entry name" value="Methyltransferase_Class_B"/>
</dbReference>
<dbReference type="RefSeq" id="WP_072936426.1">
    <property type="nucleotide sequence ID" value="NZ_FQUG01000012.1"/>
</dbReference>
<feature type="domain" description="Radical SAM core" evidence="7">
    <location>
        <begin position="174"/>
        <end position="405"/>
    </location>
</feature>
<dbReference type="InterPro" id="IPR058240">
    <property type="entry name" value="rSAM_sf"/>
</dbReference>
<dbReference type="GO" id="GO:0046872">
    <property type="term" value="F:metal ion binding"/>
    <property type="evidence" value="ECO:0007669"/>
    <property type="project" value="UniProtKB-KW"/>
</dbReference>
<dbReference type="InterPro" id="IPR051198">
    <property type="entry name" value="BchE-like"/>
</dbReference>
<proteinExistence type="predicted"/>
<evidence type="ECO:0000256" key="4">
    <source>
        <dbReference type="ARBA" id="ARBA00023004"/>
    </source>
</evidence>
<dbReference type="SFLD" id="SFLDS00029">
    <property type="entry name" value="Radical_SAM"/>
    <property type="match status" value="1"/>
</dbReference>
<evidence type="ECO:0000256" key="1">
    <source>
        <dbReference type="ARBA" id="ARBA00001966"/>
    </source>
</evidence>
<dbReference type="InterPro" id="IPR006158">
    <property type="entry name" value="Cobalamin-bd"/>
</dbReference>
<keyword evidence="3" id="KW-0479">Metal-binding</keyword>
<sequence length="577" mass="67845">MSNKIVWLAINAQYVHTSLSVRYLREVSRKYAETEILELTINNHLPEMLGRIYETQPDVLGISCYIWNIELVKKLLPLLRKVLPGTVIICGGPEVSYNTEAFMREYPAVDYVIQGEGEISLQGVLEHIINHKEALPEKGVSWRSADGELHISCAVDVHDVNEIPFPYREEEMGEIKDKILYYETSRGCPFSCAYCLSCATVGVRFLPIERVLREIDFFARHNVKQIKFVDRTFNANKKHFLPILRFIKDLPDTCRTNFHFEVASDYFDEETLEILSEFPKGRVQLEVGIQSTNEQTLKAVARTNHLDKITQNIRRIIEGKNIHVHTDLIIGLPYEPMESFHRSFNGVYKLHSHQLQLGFLKFLSGAYMMRLVDDGEYLYQNQAPYEVLSNKWMTYGEIHWLHIFEDVFEMYHNAGRAGRTIDYLVEAMEAGDGFRFYQKFTDWWKKKEYHHRPHSDVHLYEALYMFALEEYKELSPETVDGLLRLDLLEQGSSHSWPSFLNWSQESMKNRIAEFWRTGRAAEYIADYRFTNWHDIRHKYHVEYFEKDPFHPNDTAKEGVCILFDYSKDSLEWHEITL</sequence>
<accession>A0A1M5AHS8</accession>
<feature type="domain" description="B12-binding" evidence="6">
    <location>
        <begin position="3"/>
        <end position="135"/>
    </location>
</feature>
<dbReference type="SFLD" id="SFLDG01082">
    <property type="entry name" value="B12-binding_domain_containing"/>
    <property type="match status" value="1"/>
</dbReference>
<dbReference type="OrthoDB" id="9801424at2"/>
<evidence type="ECO:0000313" key="9">
    <source>
        <dbReference type="Proteomes" id="UP000184404"/>
    </source>
</evidence>
<protein>
    <submittedName>
        <fullName evidence="8">Radical SAM superfamily enzyme YgiQ, UPF0313 family</fullName>
    </submittedName>
</protein>
<reference evidence="8 9" key="1">
    <citation type="submission" date="2016-11" db="EMBL/GenBank/DDBJ databases">
        <authorList>
            <person name="Jaros S."/>
            <person name="Januszkiewicz K."/>
            <person name="Wedrychowicz H."/>
        </authorList>
    </citation>
    <scope>NUCLEOTIDE SEQUENCE [LARGE SCALE GENOMIC DNA]</scope>
    <source>
        <strain evidence="8 9">DSM 10502</strain>
    </source>
</reference>
<keyword evidence="4" id="KW-0408">Iron</keyword>
<dbReference type="InterPro" id="IPR007197">
    <property type="entry name" value="rSAM"/>
</dbReference>
<dbReference type="SFLD" id="SFLDG01123">
    <property type="entry name" value="methyltransferase_(Class_B)"/>
    <property type="match status" value="1"/>
</dbReference>
<evidence type="ECO:0000313" key="8">
    <source>
        <dbReference type="EMBL" id="SHF29695.1"/>
    </source>
</evidence>
<dbReference type="GO" id="GO:0051539">
    <property type="term" value="F:4 iron, 4 sulfur cluster binding"/>
    <property type="evidence" value="ECO:0007669"/>
    <property type="project" value="UniProtKB-KW"/>
</dbReference>
<evidence type="ECO:0000256" key="3">
    <source>
        <dbReference type="ARBA" id="ARBA00022723"/>
    </source>
</evidence>
<gene>
    <name evidence="8" type="ORF">SAMN02745190_02321</name>
</gene>
<dbReference type="AlphaFoldDB" id="A0A1M5AHS8"/>
<dbReference type="Gene3D" id="3.80.30.20">
    <property type="entry name" value="tm_1862 like domain"/>
    <property type="match status" value="1"/>
</dbReference>
<dbReference type="SUPFAM" id="SSF102114">
    <property type="entry name" value="Radical SAM enzymes"/>
    <property type="match status" value="1"/>
</dbReference>
<dbReference type="InterPro" id="IPR006638">
    <property type="entry name" value="Elp3/MiaA/NifB-like_rSAM"/>
</dbReference>
<dbReference type="PANTHER" id="PTHR43409">
    <property type="entry name" value="ANAEROBIC MAGNESIUM-PROTOPORPHYRIN IX MONOMETHYL ESTER CYCLASE-RELATED"/>
    <property type="match status" value="1"/>
</dbReference>
<dbReference type="STRING" id="1123243.SAMN02745190_02321"/>
<dbReference type="Gene3D" id="3.40.50.280">
    <property type="entry name" value="Cobalamin-binding domain"/>
    <property type="match status" value="1"/>
</dbReference>
<dbReference type="PROSITE" id="PS51918">
    <property type="entry name" value="RADICAL_SAM"/>
    <property type="match status" value="1"/>
</dbReference>
<evidence type="ECO:0000259" key="6">
    <source>
        <dbReference type="PROSITE" id="PS51332"/>
    </source>
</evidence>
<dbReference type="GO" id="GO:0003824">
    <property type="term" value="F:catalytic activity"/>
    <property type="evidence" value="ECO:0007669"/>
    <property type="project" value="InterPro"/>
</dbReference>
<dbReference type="GO" id="GO:0031419">
    <property type="term" value="F:cobalamin binding"/>
    <property type="evidence" value="ECO:0007669"/>
    <property type="project" value="InterPro"/>
</dbReference>
<organism evidence="8 9">
    <name type="scientific">Schwartzia succinivorans DSM 10502</name>
    <dbReference type="NCBI Taxonomy" id="1123243"/>
    <lineage>
        <taxon>Bacteria</taxon>
        <taxon>Bacillati</taxon>
        <taxon>Bacillota</taxon>
        <taxon>Negativicutes</taxon>
        <taxon>Selenomonadales</taxon>
        <taxon>Selenomonadaceae</taxon>
        <taxon>Schwartzia</taxon>
    </lineage>
</organism>
<dbReference type="Pfam" id="PF13311">
    <property type="entry name" value="DUF4080"/>
    <property type="match status" value="1"/>
</dbReference>
<dbReference type="EMBL" id="FQUG01000012">
    <property type="protein sequence ID" value="SHF29695.1"/>
    <property type="molecule type" value="Genomic_DNA"/>
</dbReference>
<comment type="cofactor">
    <cofactor evidence="1">
        <name>[4Fe-4S] cluster</name>
        <dbReference type="ChEBI" id="CHEBI:49883"/>
    </cofactor>
</comment>
<evidence type="ECO:0000256" key="2">
    <source>
        <dbReference type="ARBA" id="ARBA00022691"/>
    </source>
</evidence>
<name>A0A1M5AHS8_9FIRM</name>
<dbReference type="GO" id="GO:0005829">
    <property type="term" value="C:cytosol"/>
    <property type="evidence" value="ECO:0007669"/>
    <property type="project" value="TreeGrafter"/>
</dbReference>
<dbReference type="InterPro" id="IPR025288">
    <property type="entry name" value="DUF4080"/>
</dbReference>
<dbReference type="SMART" id="SM00729">
    <property type="entry name" value="Elp3"/>
    <property type="match status" value="1"/>
</dbReference>
<dbReference type="InterPro" id="IPR036724">
    <property type="entry name" value="Cobalamin-bd_sf"/>
</dbReference>
<dbReference type="Proteomes" id="UP000184404">
    <property type="component" value="Unassembled WGS sequence"/>
</dbReference>
<evidence type="ECO:0000256" key="5">
    <source>
        <dbReference type="ARBA" id="ARBA00023014"/>
    </source>
</evidence>
<keyword evidence="5" id="KW-0411">Iron-sulfur</keyword>
<dbReference type="CDD" id="cd01335">
    <property type="entry name" value="Radical_SAM"/>
    <property type="match status" value="1"/>
</dbReference>
<keyword evidence="9" id="KW-1185">Reference proteome</keyword>
<dbReference type="CDD" id="cd02068">
    <property type="entry name" value="radical_SAM_B12_BD"/>
    <property type="match status" value="1"/>
</dbReference>
<dbReference type="Pfam" id="PF04055">
    <property type="entry name" value="Radical_SAM"/>
    <property type="match status" value="1"/>
</dbReference>
<dbReference type="PANTHER" id="PTHR43409:SF16">
    <property type="entry name" value="SLR0320 PROTEIN"/>
    <property type="match status" value="1"/>
</dbReference>
<dbReference type="Pfam" id="PF02310">
    <property type="entry name" value="B12-binding"/>
    <property type="match status" value="1"/>
</dbReference>